<evidence type="ECO:0000256" key="1">
    <source>
        <dbReference type="ARBA" id="ARBA00004236"/>
    </source>
</evidence>
<keyword evidence="5" id="KW-1133">Transmembrane helix</keyword>
<reference evidence="8" key="1">
    <citation type="submission" date="2016-10" db="EMBL/GenBank/DDBJ databases">
        <authorList>
            <person name="Varghese N."/>
            <person name="Submissions S."/>
        </authorList>
    </citation>
    <scope>NUCLEOTIDE SEQUENCE [LARGE SCALE GENOMIC DNA]</scope>
    <source>
        <strain evidence="8">BL47</strain>
    </source>
</reference>
<keyword evidence="8" id="KW-1185">Reference proteome</keyword>
<dbReference type="PANTHER" id="PTHR30224:SF4">
    <property type="entry name" value="ELECTRON TRANSPORT PROTEIN YCCM-RELATED"/>
    <property type="match status" value="1"/>
</dbReference>
<dbReference type="GO" id="GO:0045893">
    <property type="term" value="P:positive regulation of DNA-templated transcription"/>
    <property type="evidence" value="ECO:0007669"/>
    <property type="project" value="InterPro"/>
</dbReference>
<evidence type="ECO:0000256" key="2">
    <source>
        <dbReference type="ARBA" id="ARBA00022475"/>
    </source>
</evidence>
<feature type="transmembrane region" description="Helical" evidence="5">
    <location>
        <begin position="667"/>
        <end position="685"/>
    </location>
</feature>
<feature type="compositionally biased region" description="Basic and acidic residues" evidence="4">
    <location>
        <begin position="29"/>
        <end position="38"/>
    </location>
</feature>
<sequence>MRFFGAEAENAPSPLCGGGWPLRQQGSGEGRDGTERRGGLPAGRAIFGSRVPLSRPPSGATLPRRGGRENARLVLSAPSRIHPAGAGILLLLALLLQILPAQAGQLDRATLEKYFPPPLVVGEKDDALPVWPILKQQAGSYEVFAYAFESVDLAPIPGFGGTPPDLLVALAPDGTFRDVRVISQHEPVFLEGLGPEPLFAFVDQYAGLSARQAIRVGRPNARAGGAAPQTTVDGISMATASTRVINQSILASALAVARGKLGFGATNLGLKVEAKPDLYEKLSLSDLLARGWVRRLTVTNAVAAKAFKGTGVEDLADGPPDPVLTDLYVAYLNAPSIGRNLLGPARFDALMRELGPGNHAVMVVSAGPPDAPENPLGDRFVLGSIPDRLTIGQGGLIVTARDMAVERRDTGLAEGLPAGPWTILRIDQAAGFDPSAPWVLTETIVRERGQILSEKITRTFPVETALPADLFTRVKPDEGPSWTDPWRARAPGLGAIALMLAVLVPVLARQRGLVADARRFPAFRLGFLALTLGFIGWFAQAQLSIVTLVGLVRAAATTHDLAFLLYDPPSLVLWAFALAALIVWGRGTFCGWLCPFGALQEFVALLARPLRIRQVAVPPVLDRVLRQAKYVVLAGILVAAAAGSPLADSFSEVEPFKTAITLTFVRSWPFVAYAAGLLVLNLFVYKGFCRYLCPLGASLALLGRVRMLDWIPRRAECGSPCQLCKVRCRYGAIEPSGRIDYPECFQCMDCVTIIHDPGQCVPQVVARKRGRRVVPQQAAA</sequence>
<dbReference type="InterPro" id="IPR011399">
    <property type="entry name" value="NosR"/>
</dbReference>
<feature type="domain" description="FMN-binding" evidence="6">
    <location>
        <begin position="158"/>
        <end position="256"/>
    </location>
</feature>
<evidence type="ECO:0000259" key="6">
    <source>
        <dbReference type="SMART" id="SM00900"/>
    </source>
</evidence>
<gene>
    <name evidence="7" type="ORF">SAMN05216360_11920</name>
</gene>
<feature type="region of interest" description="Disordered" evidence="4">
    <location>
        <begin position="1"/>
        <end position="44"/>
    </location>
</feature>
<dbReference type="EMBL" id="FNHS01000019">
    <property type="protein sequence ID" value="SDO30852.1"/>
    <property type="molecule type" value="Genomic_DNA"/>
</dbReference>
<feature type="transmembrane region" description="Helical" evidence="5">
    <location>
        <begin position="563"/>
        <end position="583"/>
    </location>
</feature>
<protein>
    <submittedName>
        <fullName evidence="7">Regulator of nitric oxide reductase transcription</fullName>
    </submittedName>
</protein>
<proteinExistence type="predicted"/>
<comment type="subcellular location">
    <subcellularLocation>
        <location evidence="1">Cell membrane</location>
    </subcellularLocation>
</comment>
<evidence type="ECO:0000256" key="4">
    <source>
        <dbReference type="SAM" id="MobiDB-lite"/>
    </source>
</evidence>
<accession>A0A1H0IHG5</accession>
<keyword evidence="2" id="KW-1003">Cell membrane</keyword>
<dbReference type="AlphaFoldDB" id="A0A1H0IHG5"/>
<name>A0A1H0IHG5_9HYPH</name>
<dbReference type="Pfam" id="PF12801">
    <property type="entry name" value="Fer4_5"/>
    <property type="match status" value="2"/>
</dbReference>
<dbReference type="InterPro" id="IPR007329">
    <property type="entry name" value="FMN-bd"/>
</dbReference>
<evidence type="ECO:0000256" key="3">
    <source>
        <dbReference type="ARBA" id="ARBA00023136"/>
    </source>
</evidence>
<dbReference type="Proteomes" id="UP000198704">
    <property type="component" value="Unassembled WGS sequence"/>
</dbReference>
<evidence type="ECO:0000256" key="5">
    <source>
        <dbReference type="SAM" id="Phobius"/>
    </source>
</evidence>
<feature type="transmembrane region" description="Helical" evidence="5">
    <location>
        <begin position="628"/>
        <end position="647"/>
    </location>
</feature>
<dbReference type="PANTHER" id="PTHR30224">
    <property type="entry name" value="ELECTRON TRANSPORT PROTEIN"/>
    <property type="match status" value="1"/>
</dbReference>
<evidence type="ECO:0000313" key="8">
    <source>
        <dbReference type="Proteomes" id="UP000198704"/>
    </source>
</evidence>
<organism evidence="7 8">
    <name type="scientific">Methylobacterium phyllostachyos</name>
    <dbReference type="NCBI Taxonomy" id="582672"/>
    <lineage>
        <taxon>Bacteria</taxon>
        <taxon>Pseudomonadati</taxon>
        <taxon>Pseudomonadota</taxon>
        <taxon>Alphaproteobacteria</taxon>
        <taxon>Hyphomicrobiales</taxon>
        <taxon>Methylobacteriaceae</taxon>
        <taxon>Methylobacterium</taxon>
    </lineage>
</organism>
<feature type="transmembrane region" description="Helical" evidence="5">
    <location>
        <begin position="490"/>
        <end position="508"/>
    </location>
</feature>
<evidence type="ECO:0000313" key="7">
    <source>
        <dbReference type="EMBL" id="SDO30852.1"/>
    </source>
</evidence>
<dbReference type="SMART" id="SM00900">
    <property type="entry name" value="FMN_bind"/>
    <property type="match status" value="1"/>
</dbReference>
<dbReference type="InterPro" id="IPR052378">
    <property type="entry name" value="NosR_regulator"/>
</dbReference>
<dbReference type="STRING" id="582672.SAMN05216360_11920"/>
<dbReference type="GO" id="GO:0010181">
    <property type="term" value="F:FMN binding"/>
    <property type="evidence" value="ECO:0007669"/>
    <property type="project" value="InterPro"/>
</dbReference>
<dbReference type="InterPro" id="IPR017896">
    <property type="entry name" value="4Fe4S_Fe-S-bd"/>
</dbReference>
<keyword evidence="5" id="KW-0812">Transmembrane</keyword>
<dbReference type="GO" id="GO:0005886">
    <property type="term" value="C:plasma membrane"/>
    <property type="evidence" value="ECO:0007669"/>
    <property type="project" value="UniProtKB-SubCell"/>
</dbReference>
<dbReference type="SUPFAM" id="SSF54862">
    <property type="entry name" value="4Fe-4S ferredoxins"/>
    <property type="match status" value="1"/>
</dbReference>
<dbReference type="PIRSF" id="PIRSF036354">
    <property type="entry name" value="NosR"/>
    <property type="match status" value="1"/>
</dbReference>
<keyword evidence="3 5" id="KW-0472">Membrane</keyword>
<dbReference type="GO" id="GO:0003677">
    <property type="term" value="F:DNA binding"/>
    <property type="evidence" value="ECO:0007669"/>
    <property type="project" value="InterPro"/>
</dbReference>
<feature type="transmembrane region" description="Helical" evidence="5">
    <location>
        <begin position="528"/>
        <end position="551"/>
    </location>
</feature>